<sequence length="129" mass="14683">MSMIARRAALRALPRARGYANTTADLMTTNWADKQAALRSHAAETAALWRRISFFFCLPAIAVTALWVHKVETEHAEHQEHIRAEHGGELPETPNYEYLNKRSSGPYPWGMNSLFFNPKVNKDLTKTDE</sequence>
<name>A0A1X6NG85_9APHY</name>
<keyword evidence="5" id="KW-0472">Membrane</keyword>
<keyword evidence="8" id="KW-1185">Reference proteome</keyword>
<dbReference type="GO" id="GO:0006123">
    <property type="term" value="P:mitochondrial electron transport, cytochrome c to oxygen"/>
    <property type="evidence" value="ECO:0007669"/>
    <property type="project" value="TreeGrafter"/>
</dbReference>
<dbReference type="AlphaFoldDB" id="A0A1X6NG85"/>
<keyword evidence="3" id="KW-0809">Transit peptide</keyword>
<dbReference type="InterPro" id="IPR036418">
    <property type="entry name" value="Cyt_c_oxidase_su6a_sf"/>
</dbReference>
<dbReference type="InterPro" id="IPR001349">
    <property type="entry name" value="Cyt_c_oxidase_su6a"/>
</dbReference>
<keyword evidence="2" id="KW-0999">Mitochondrion inner membrane</keyword>
<keyword evidence="4" id="KW-0496">Mitochondrion</keyword>
<evidence type="ECO:0000256" key="2">
    <source>
        <dbReference type="ARBA" id="ARBA00022792"/>
    </source>
</evidence>
<organism evidence="7 8">
    <name type="scientific">Postia placenta MAD-698-R-SB12</name>
    <dbReference type="NCBI Taxonomy" id="670580"/>
    <lineage>
        <taxon>Eukaryota</taxon>
        <taxon>Fungi</taxon>
        <taxon>Dikarya</taxon>
        <taxon>Basidiomycota</taxon>
        <taxon>Agaricomycotina</taxon>
        <taxon>Agaricomycetes</taxon>
        <taxon>Polyporales</taxon>
        <taxon>Adustoporiaceae</taxon>
        <taxon>Rhodonia</taxon>
    </lineage>
</organism>
<dbReference type="PANTHER" id="PTHR11504">
    <property type="entry name" value="CYTOCHROME C OXIDASE POLYPEPTIDE VIA"/>
    <property type="match status" value="1"/>
</dbReference>
<accession>A0A1X6NG85</accession>
<evidence type="ECO:0000256" key="1">
    <source>
        <dbReference type="ARBA" id="ARBA00004273"/>
    </source>
</evidence>
<dbReference type="SUPFAM" id="SSF81411">
    <property type="entry name" value="Mitochondrial cytochrome c oxidase subunit VIa"/>
    <property type="match status" value="1"/>
</dbReference>
<dbReference type="Proteomes" id="UP000194127">
    <property type="component" value="Unassembled WGS sequence"/>
</dbReference>
<dbReference type="Pfam" id="PF02046">
    <property type="entry name" value="COX6A"/>
    <property type="match status" value="1"/>
</dbReference>
<protein>
    <recommendedName>
        <fullName evidence="9">Mitochondrial cytochrome c oxidase subunit VIa</fullName>
    </recommendedName>
</protein>
<dbReference type="PANTHER" id="PTHR11504:SF0">
    <property type="entry name" value="CYTOCHROME C OXIDASE SUBUNIT"/>
    <property type="match status" value="1"/>
</dbReference>
<evidence type="ECO:0000256" key="5">
    <source>
        <dbReference type="ARBA" id="ARBA00023136"/>
    </source>
</evidence>
<dbReference type="GO" id="GO:0030234">
    <property type="term" value="F:enzyme regulator activity"/>
    <property type="evidence" value="ECO:0007669"/>
    <property type="project" value="TreeGrafter"/>
</dbReference>
<gene>
    <name evidence="7" type="ORF">POSPLADRAFT_1051497</name>
</gene>
<dbReference type="RefSeq" id="XP_024344147.1">
    <property type="nucleotide sequence ID" value="XM_024480176.1"/>
</dbReference>
<evidence type="ECO:0000256" key="3">
    <source>
        <dbReference type="ARBA" id="ARBA00022946"/>
    </source>
</evidence>
<evidence type="ECO:0008006" key="9">
    <source>
        <dbReference type="Google" id="ProtNLM"/>
    </source>
</evidence>
<dbReference type="GO" id="GO:0005743">
    <property type="term" value="C:mitochondrial inner membrane"/>
    <property type="evidence" value="ECO:0007669"/>
    <property type="project" value="UniProtKB-SubCell"/>
</dbReference>
<proteinExistence type="inferred from homology"/>
<comment type="similarity">
    <text evidence="6">Belongs to the cytochrome c oxidase subunit 6A family.</text>
</comment>
<evidence type="ECO:0000256" key="4">
    <source>
        <dbReference type="ARBA" id="ARBA00023128"/>
    </source>
</evidence>
<reference evidence="7 8" key="1">
    <citation type="submission" date="2017-04" db="EMBL/GenBank/DDBJ databases">
        <title>Genome Sequence of the Model Brown-Rot Fungus Postia placenta SB12.</title>
        <authorList>
            <consortium name="DOE Joint Genome Institute"/>
            <person name="Gaskell J."/>
            <person name="Kersten P."/>
            <person name="Larrondo L.F."/>
            <person name="Canessa P."/>
            <person name="Martinez D."/>
            <person name="Hibbett D."/>
            <person name="Schmoll M."/>
            <person name="Kubicek C.P."/>
            <person name="Martinez A.T."/>
            <person name="Yadav J."/>
            <person name="Master E."/>
            <person name="Magnuson J.K."/>
            <person name="James T."/>
            <person name="Yaver D."/>
            <person name="Berka R."/>
            <person name="Labutti K."/>
            <person name="Lipzen A."/>
            <person name="Aerts A."/>
            <person name="Barry K."/>
            <person name="Henrissat B."/>
            <person name="Blanchette R."/>
            <person name="Grigoriev I."/>
            <person name="Cullen D."/>
        </authorList>
    </citation>
    <scope>NUCLEOTIDE SEQUENCE [LARGE SCALE GENOMIC DNA]</scope>
    <source>
        <strain evidence="7 8">MAD-698-R-SB12</strain>
    </source>
</reference>
<dbReference type="STRING" id="670580.A0A1X6NG85"/>
<evidence type="ECO:0000313" key="8">
    <source>
        <dbReference type="Proteomes" id="UP000194127"/>
    </source>
</evidence>
<dbReference type="EMBL" id="KZ110591">
    <property type="protein sequence ID" value="OSX67353.1"/>
    <property type="molecule type" value="Genomic_DNA"/>
</dbReference>
<dbReference type="GeneID" id="36325126"/>
<dbReference type="Gene3D" id="4.10.95.10">
    <property type="entry name" value="Cytochrome c oxidase, subunit VIa"/>
    <property type="match status" value="1"/>
</dbReference>
<comment type="subcellular location">
    <subcellularLocation>
        <location evidence="1">Mitochondrion inner membrane</location>
    </subcellularLocation>
</comment>
<evidence type="ECO:0000313" key="7">
    <source>
        <dbReference type="EMBL" id="OSX67353.1"/>
    </source>
</evidence>
<evidence type="ECO:0000256" key="6">
    <source>
        <dbReference type="RuleBase" id="RU004396"/>
    </source>
</evidence>
<dbReference type="OrthoDB" id="5947505at2759"/>